<evidence type="ECO:0000313" key="3">
    <source>
        <dbReference type="Proteomes" id="UP000002051"/>
    </source>
</evidence>
<gene>
    <name evidence="1" type="ORF">MTR_1589s0010</name>
</gene>
<name>A0A072TCG6_MEDTR</name>
<dbReference type="InterPro" id="IPR021109">
    <property type="entry name" value="Peptidase_aspartic_dom_sf"/>
</dbReference>
<dbReference type="PANTHER" id="PTHR33067">
    <property type="entry name" value="RNA-DIRECTED DNA POLYMERASE-RELATED"/>
    <property type="match status" value="1"/>
</dbReference>
<sequence length="281" mass="31069">MAQNHYQWTNERAITASTPSKKEAGMYEVSDYDHLAPKVLDCQLGSAANGSFGQAAPPGYTNNQTVAQKSSLEAEFNKFLNFLKEIFSKKKAIEHNETIALTRESSAIIKKPPTKLRDSGSFAIPCMIGSETLDRALCYLGASVSLLPLSLFKRMGIGELKPTETTLKLADRSNIQPVGYVEDISVKIEGIYIPTDFMVLNIDEDNECPIIVGRPFLATAGAIVDVKSGRIVFEVSEEMIGFELENVMKGPALYSCCMIKDHDVKERFLVSSTQYDLFDPF</sequence>
<dbReference type="EMBL" id="KL404313">
    <property type="protein sequence ID" value="KEH15254.1"/>
    <property type="molecule type" value="Genomic_DNA"/>
</dbReference>
<dbReference type="Proteomes" id="UP000002051">
    <property type="component" value="Unassembled WGS sequence"/>
</dbReference>
<evidence type="ECO:0000313" key="1">
    <source>
        <dbReference type="EMBL" id="KEH15254.1"/>
    </source>
</evidence>
<protein>
    <submittedName>
        <fullName evidence="1 2">Uncharacterized protein</fullName>
    </submittedName>
</protein>
<dbReference type="AlphaFoldDB" id="A0A072TCG6"/>
<reference evidence="2" key="3">
    <citation type="submission" date="2015-06" db="UniProtKB">
        <authorList>
            <consortium name="EnsemblPlants"/>
        </authorList>
    </citation>
    <scope>IDENTIFICATION</scope>
    <source>
        <strain evidence="2">cv. Jemalong A17</strain>
    </source>
</reference>
<reference evidence="1 3" key="2">
    <citation type="journal article" date="2014" name="BMC Genomics">
        <title>An improved genome release (version Mt4.0) for the model legume Medicago truncatula.</title>
        <authorList>
            <person name="Tang H."/>
            <person name="Krishnakumar V."/>
            <person name="Bidwell S."/>
            <person name="Rosen B."/>
            <person name="Chan A."/>
            <person name="Zhou S."/>
            <person name="Gentzbittel L."/>
            <person name="Childs K.L."/>
            <person name="Yandell M."/>
            <person name="Gundlach H."/>
            <person name="Mayer K.F."/>
            <person name="Schwartz D.C."/>
            <person name="Town C.D."/>
        </authorList>
    </citation>
    <scope>GENOME REANNOTATION</scope>
    <source>
        <strain evidence="1">A17</strain>
        <strain evidence="2 3">cv. Jemalong A17</strain>
    </source>
</reference>
<dbReference type="CDD" id="cd00303">
    <property type="entry name" value="retropepsin_like"/>
    <property type="match status" value="1"/>
</dbReference>
<dbReference type="EnsemblPlants" id="KEH15254">
    <property type="protein sequence ID" value="KEH15254"/>
    <property type="gene ID" value="MTR_1589s0010"/>
</dbReference>
<keyword evidence="3" id="KW-1185">Reference proteome</keyword>
<reference evidence="1 3" key="1">
    <citation type="journal article" date="2011" name="Nature">
        <title>The Medicago genome provides insight into the evolution of rhizobial symbioses.</title>
        <authorList>
            <person name="Young N.D."/>
            <person name="Debelle F."/>
            <person name="Oldroyd G.E."/>
            <person name="Geurts R."/>
            <person name="Cannon S.B."/>
            <person name="Udvardi M.K."/>
            <person name="Benedito V.A."/>
            <person name="Mayer K.F."/>
            <person name="Gouzy J."/>
            <person name="Schoof H."/>
            <person name="Van de Peer Y."/>
            <person name="Proost S."/>
            <person name="Cook D.R."/>
            <person name="Meyers B.C."/>
            <person name="Spannagl M."/>
            <person name="Cheung F."/>
            <person name="De Mita S."/>
            <person name="Krishnakumar V."/>
            <person name="Gundlach H."/>
            <person name="Zhou S."/>
            <person name="Mudge J."/>
            <person name="Bharti A.K."/>
            <person name="Murray J.D."/>
            <person name="Naoumkina M.A."/>
            <person name="Rosen B."/>
            <person name="Silverstein K.A."/>
            <person name="Tang H."/>
            <person name="Rombauts S."/>
            <person name="Zhao P.X."/>
            <person name="Zhou P."/>
            <person name="Barbe V."/>
            <person name="Bardou P."/>
            <person name="Bechner M."/>
            <person name="Bellec A."/>
            <person name="Berger A."/>
            <person name="Berges H."/>
            <person name="Bidwell S."/>
            <person name="Bisseling T."/>
            <person name="Choisne N."/>
            <person name="Couloux A."/>
            <person name="Denny R."/>
            <person name="Deshpande S."/>
            <person name="Dai X."/>
            <person name="Doyle J.J."/>
            <person name="Dudez A.M."/>
            <person name="Farmer A.D."/>
            <person name="Fouteau S."/>
            <person name="Franken C."/>
            <person name="Gibelin C."/>
            <person name="Gish J."/>
            <person name="Goldstein S."/>
            <person name="Gonzalez A.J."/>
            <person name="Green P.J."/>
            <person name="Hallab A."/>
            <person name="Hartog M."/>
            <person name="Hua A."/>
            <person name="Humphray S.J."/>
            <person name="Jeong D.H."/>
            <person name="Jing Y."/>
            <person name="Jocker A."/>
            <person name="Kenton S.M."/>
            <person name="Kim D.J."/>
            <person name="Klee K."/>
            <person name="Lai H."/>
            <person name="Lang C."/>
            <person name="Lin S."/>
            <person name="Macmil S.L."/>
            <person name="Magdelenat G."/>
            <person name="Matthews L."/>
            <person name="McCorrison J."/>
            <person name="Monaghan E.L."/>
            <person name="Mun J.H."/>
            <person name="Najar F.Z."/>
            <person name="Nicholson C."/>
            <person name="Noirot C."/>
            <person name="O'Bleness M."/>
            <person name="Paule C.R."/>
            <person name="Poulain J."/>
            <person name="Prion F."/>
            <person name="Qin B."/>
            <person name="Qu C."/>
            <person name="Retzel E.F."/>
            <person name="Riddle C."/>
            <person name="Sallet E."/>
            <person name="Samain S."/>
            <person name="Samson N."/>
            <person name="Sanders I."/>
            <person name="Saurat O."/>
            <person name="Scarpelli C."/>
            <person name="Schiex T."/>
            <person name="Segurens B."/>
            <person name="Severin A.J."/>
            <person name="Sherrier D.J."/>
            <person name="Shi R."/>
            <person name="Sims S."/>
            <person name="Singer S.R."/>
            <person name="Sinharoy S."/>
            <person name="Sterck L."/>
            <person name="Viollet A."/>
            <person name="Wang B.B."/>
            <person name="Wang K."/>
            <person name="Wang M."/>
            <person name="Wang X."/>
            <person name="Warfsmann J."/>
            <person name="Weissenbach J."/>
            <person name="White D.D."/>
            <person name="White J.D."/>
            <person name="Wiley G.B."/>
            <person name="Wincker P."/>
            <person name="Xing Y."/>
            <person name="Yang L."/>
            <person name="Yao Z."/>
            <person name="Ying F."/>
            <person name="Zhai J."/>
            <person name="Zhou L."/>
            <person name="Zuber A."/>
            <person name="Denarie J."/>
            <person name="Dixon R.A."/>
            <person name="May G.D."/>
            <person name="Schwartz D.C."/>
            <person name="Rogers J."/>
            <person name="Quetier F."/>
            <person name="Town C.D."/>
            <person name="Roe B.A."/>
        </authorList>
    </citation>
    <scope>NUCLEOTIDE SEQUENCE [LARGE SCALE GENOMIC DNA]</scope>
    <source>
        <strain evidence="1">A17</strain>
        <strain evidence="2 3">cv. Jemalong A17</strain>
    </source>
</reference>
<organism evidence="1 3">
    <name type="scientific">Medicago truncatula</name>
    <name type="common">Barrel medic</name>
    <name type="synonym">Medicago tribuloides</name>
    <dbReference type="NCBI Taxonomy" id="3880"/>
    <lineage>
        <taxon>Eukaryota</taxon>
        <taxon>Viridiplantae</taxon>
        <taxon>Streptophyta</taxon>
        <taxon>Embryophyta</taxon>
        <taxon>Tracheophyta</taxon>
        <taxon>Spermatophyta</taxon>
        <taxon>Magnoliopsida</taxon>
        <taxon>eudicotyledons</taxon>
        <taxon>Gunneridae</taxon>
        <taxon>Pentapetalae</taxon>
        <taxon>rosids</taxon>
        <taxon>fabids</taxon>
        <taxon>Fabales</taxon>
        <taxon>Fabaceae</taxon>
        <taxon>Papilionoideae</taxon>
        <taxon>50 kb inversion clade</taxon>
        <taxon>NPAAA clade</taxon>
        <taxon>Hologalegina</taxon>
        <taxon>IRL clade</taxon>
        <taxon>Trifolieae</taxon>
        <taxon>Medicago</taxon>
    </lineage>
</organism>
<dbReference type="PANTHER" id="PTHR33067:SF31">
    <property type="entry name" value="RNA-DIRECTED DNA POLYMERASE"/>
    <property type="match status" value="1"/>
</dbReference>
<accession>A0A072TCG6</accession>
<dbReference type="HOGENOM" id="CLU_991675_0_0_1"/>
<proteinExistence type="predicted"/>
<dbReference type="Gene3D" id="2.40.70.10">
    <property type="entry name" value="Acid Proteases"/>
    <property type="match status" value="1"/>
</dbReference>
<evidence type="ECO:0000313" key="2">
    <source>
        <dbReference type="EnsemblPlants" id="KEH15254"/>
    </source>
</evidence>